<organism evidence="1 2">
    <name type="scientific">Daphnia magna</name>
    <dbReference type="NCBI Taxonomy" id="35525"/>
    <lineage>
        <taxon>Eukaryota</taxon>
        <taxon>Metazoa</taxon>
        <taxon>Ecdysozoa</taxon>
        <taxon>Arthropoda</taxon>
        <taxon>Crustacea</taxon>
        <taxon>Branchiopoda</taxon>
        <taxon>Diplostraca</taxon>
        <taxon>Cladocera</taxon>
        <taxon>Anomopoda</taxon>
        <taxon>Daphniidae</taxon>
        <taxon>Daphnia</taxon>
    </lineage>
</organism>
<sequence length="172" mass="19625">MKKWEGHLLVSDINASNIPVHKSAGKILGSRVISSKLQQASPASNQISARLIRHYTELFCRKSKRFPRYYGEMATRPTNRELPERSDFHSSSICCRIPPPLKASSIEIATWQYKLFIYLLNKRTTIKKWIKRRSVVAPFYVDDHDRNNGAHTACEKTCPLPGDAQSLALKNN</sequence>
<keyword evidence="2" id="KW-1185">Reference proteome</keyword>
<protein>
    <submittedName>
        <fullName evidence="1">Uncharacterized protein</fullName>
    </submittedName>
</protein>
<reference evidence="1 2" key="1">
    <citation type="journal article" date="2023" name="Nucleic Acids Res.">
        <title>The hologenome of Daphnia magna reveals possible DNA methylation and microbiome-mediated evolution of the host genome.</title>
        <authorList>
            <person name="Chaturvedi A."/>
            <person name="Li X."/>
            <person name="Dhandapani V."/>
            <person name="Marshall H."/>
            <person name="Kissane S."/>
            <person name="Cuenca-Cambronero M."/>
            <person name="Asole G."/>
            <person name="Calvet F."/>
            <person name="Ruiz-Romero M."/>
            <person name="Marangio P."/>
            <person name="Guigo R."/>
            <person name="Rago D."/>
            <person name="Mirbahai L."/>
            <person name="Eastwood N."/>
            <person name="Colbourne J.K."/>
            <person name="Zhou J."/>
            <person name="Mallon E."/>
            <person name="Orsini L."/>
        </authorList>
    </citation>
    <scope>NUCLEOTIDE SEQUENCE [LARGE SCALE GENOMIC DNA]</scope>
    <source>
        <strain evidence="1">LRV0_1</strain>
    </source>
</reference>
<accession>A0ABR0ACT5</accession>
<dbReference type="Proteomes" id="UP001234178">
    <property type="component" value="Unassembled WGS sequence"/>
</dbReference>
<name>A0ABR0ACT5_9CRUS</name>
<comment type="caution">
    <text evidence="1">The sequence shown here is derived from an EMBL/GenBank/DDBJ whole genome shotgun (WGS) entry which is preliminary data.</text>
</comment>
<proteinExistence type="predicted"/>
<dbReference type="EMBL" id="JAOYFB010000037">
    <property type="protein sequence ID" value="KAK4022939.1"/>
    <property type="molecule type" value="Genomic_DNA"/>
</dbReference>
<evidence type="ECO:0000313" key="2">
    <source>
        <dbReference type="Proteomes" id="UP001234178"/>
    </source>
</evidence>
<gene>
    <name evidence="1" type="ORF">OUZ56_008382</name>
</gene>
<evidence type="ECO:0000313" key="1">
    <source>
        <dbReference type="EMBL" id="KAK4022939.1"/>
    </source>
</evidence>